<evidence type="ECO:0000256" key="4">
    <source>
        <dbReference type="ARBA" id="ARBA00022729"/>
    </source>
</evidence>
<evidence type="ECO:0000256" key="5">
    <source>
        <dbReference type="ARBA" id="ARBA00022906"/>
    </source>
</evidence>
<proteinExistence type="inferred from homology"/>
<dbReference type="GO" id="GO:0006829">
    <property type="term" value="P:zinc ion transport"/>
    <property type="evidence" value="ECO:0007669"/>
    <property type="project" value="UniProtKB-KW"/>
</dbReference>
<dbReference type="InterPro" id="IPR006127">
    <property type="entry name" value="ZnuA-like"/>
</dbReference>
<dbReference type="Pfam" id="PF01297">
    <property type="entry name" value="ZnuA"/>
    <property type="match status" value="1"/>
</dbReference>
<evidence type="ECO:0000256" key="6">
    <source>
        <dbReference type="SAM" id="MobiDB-lite"/>
    </source>
</evidence>
<keyword evidence="5" id="KW-0864">Zinc transport</keyword>
<dbReference type="SUPFAM" id="SSF53807">
    <property type="entry name" value="Helical backbone' metal receptor"/>
    <property type="match status" value="1"/>
</dbReference>
<evidence type="ECO:0000256" key="7">
    <source>
        <dbReference type="SAM" id="SignalP"/>
    </source>
</evidence>
<dbReference type="FunFam" id="3.40.50.1980:FF:000028">
    <property type="entry name" value="High-affinity zinc uptake system protein znuA"/>
    <property type="match status" value="1"/>
</dbReference>
<gene>
    <name evidence="8" type="primary">znuA</name>
    <name evidence="8" type="ORF">FA869_01075</name>
</gene>
<accession>A0A4V5NN23</accession>
<dbReference type="Proteomes" id="UP000305198">
    <property type="component" value="Unassembled WGS sequence"/>
</dbReference>
<feature type="chain" id="PRO_5020590074" description="High-affinity zinc uptake system protein ZnuA" evidence="7">
    <location>
        <begin position="17"/>
        <end position="311"/>
    </location>
</feature>
<dbReference type="InterPro" id="IPR050492">
    <property type="entry name" value="Bact_metal-bind_prot9"/>
</dbReference>
<evidence type="ECO:0000256" key="1">
    <source>
        <dbReference type="ARBA" id="ARBA00011028"/>
    </source>
</evidence>
<feature type="region of interest" description="Disordered" evidence="6">
    <location>
        <begin position="107"/>
        <end position="142"/>
    </location>
</feature>
<dbReference type="AlphaFoldDB" id="A0A4V5NN23"/>
<keyword evidence="5" id="KW-0862">Zinc</keyword>
<feature type="signal peptide" evidence="7">
    <location>
        <begin position="1"/>
        <end position="16"/>
    </location>
</feature>
<dbReference type="PANTHER" id="PTHR42953">
    <property type="entry name" value="HIGH-AFFINITY ZINC UPTAKE SYSTEM PROTEIN ZNUA-RELATED"/>
    <property type="match status" value="1"/>
</dbReference>
<evidence type="ECO:0000256" key="2">
    <source>
        <dbReference type="ARBA" id="ARBA00015915"/>
    </source>
</evidence>
<dbReference type="NCBIfam" id="NF007091">
    <property type="entry name" value="PRK09545.1"/>
    <property type="match status" value="1"/>
</dbReference>
<evidence type="ECO:0000313" key="9">
    <source>
        <dbReference type="Proteomes" id="UP000305198"/>
    </source>
</evidence>
<dbReference type="Gene3D" id="3.40.50.1980">
    <property type="entry name" value="Nitrogenase molybdenum iron protein domain"/>
    <property type="match status" value="2"/>
</dbReference>
<reference evidence="8 9" key="1">
    <citation type="submission" date="2019-04" db="EMBL/GenBank/DDBJ databases">
        <title>Crypto-aerobic microbial life in anoxic (sulfidic) marine sediments.</title>
        <authorList>
            <person name="Bhattacharya S."/>
            <person name="Roy C."/>
            <person name="Mondal N."/>
            <person name="Sarkar J."/>
            <person name="Mandal S."/>
            <person name="Rameez M.J."/>
            <person name="Ghosh W."/>
        </authorList>
    </citation>
    <scope>NUCLEOTIDE SEQUENCE [LARGE SCALE GENOMIC DNA]</scope>
    <source>
        <strain evidence="8 9">SBBB</strain>
    </source>
</reference>
<keyword evidence="4 7" id="KW-0732">Signal</keyword>
<sequence>MLALACGLSLSFPVTAATPSVLTSVKPLQLIAAAVLDGIAEPEVLLPPTASPHNYALRPSDRRQIAAADRLYWVGPELERFLQNLLDTQSAARRLDQVPGLTLRSFDGAQHADNNHDHDHDHDHDHGTHDHGDHQHAPGSLDPHIWLSAANASQIARWMAVDLAQLYPEHADRMQRNAAEFSQRLDQLQAQLQQRLQPLAGKPYFVFHDAYGYLEDSVGLRPLGVFTLSMELQPGARHLHELRQQLAAAGPSCVFREPQFPAERLATLSAGMPVHEAELDPMGTTVSASSGSYEQLLESLGSALADCLEAL</sequence>
<name>A0A4V5NN23_9GAMM</name>
<comment type="similarity">
    <text evidence="1">Belongs to the bacterial solute-binding protein 9 family.</text>
</comment>
<keyword evidence="3" id="KW-0813">Transport</keyword>
<evidence type="ECO:0000256" key="3">
    <source>
        <dbReference type="ARBA" id="ARBA00022448"/>
    </source>
</evidence>
<protein>
    <recommendedName>
        <fullName evidence="2">High-affinity zinc uptake system protein ZnuA</fullName>
    </recommendedName>
</protein>
<organism evidence="8 9">
    <name type="scientific">Halopseudomonas bauzanensis</name>
    <dbReference type="NCBI Taxonomy" id="653930"/>
    <lineage>
        <taxon>Bacteria</taxon>
        <taxon>Pseudomonadati</taxon>
        <taxon>Pseudomonadota</taxon>
        <taxon>Gammaproteobacteria</taxon>
        <taxon>Pseudomonadales</taxon>
        <taxon>Pseudomonadaceae</taxon>
        <taxon>Halopseudomonas</taxon>
    </lineage>
</organism>
<evidence type="ECO:0000313" key="8">
    <source>
        <dbReference type="EMBL" id="TKA93697.1"/>
    </source>
</evidence>
<dbReference type="EMBL" id="SWAV01000001">
    <property type="protein sequence ID" value="TKA93697.1"/>
    <property type="molecule type" value="Genomic_DNA"/>
</dbReference>
<keyword evidence="5" id="KW-0406">Ion transport</keyword>
<dbReference type="GO" id="GO:0046872">
    <property type="term" value="F:metal ion binding"/>
    <property type="evidence" value="ECO:0007669"/>
    <property type="project" value="InterPro"/>
</dbReference>
<dbReference type="PANTHER" id="PTHR42953:SF3">
    <property type="entry name" value="HIGH-AFFINITY ZINC UPTAKE SYSTEM PROTEIN ZNUA"/>
    <property type="match status" value="1"/>
</dbReference>
<comment type="caution">
    <text evidence="8">The sequence shown here is derived from an EMBL/GenBank/DDBJ whole genome shotgun (WGS) entry which is preliminary data.</text>
</comment>
<feature type="compositionally biased region" description="Basic and acidic residues" evidence="6">
    <location>
        <begin position="113"/>
        <end position="136"/>
    </location>
</feature>